<sequence length="35" mass="4227">MIEAMLYSSACYSRGLLQYKIILNWRAVKNDWLYI</sequence>
<gene>
    <name evidence="1" type="ORF">FRV6_16703</name>
</gene>
<name>A0A2H3TY65_FUSOX</name>
<dbReference type="AlphaFoldDB" id="A0A2H3TY65"/>
<evidence type="ECO:0000313" key="1">
    <source>
        <dbReference type="EMBL" id="SCO92575.1"/>
    </source>
</evidence>
<reference evidence="2" key="1">
    <citation type="submission" date="2016-09" db="EMBL/GenBank/DDBJ databases">
        <authorList>
            <person name="Guldener U."/>
        </authorList>
    </citation>
    <scope>NUCLEOTIDE SEQUENCE [LARGE SCALE GENOMIC DNA]</scope>
    <source>
        <strain evidence="2">V64-1</strain>
    </source>
</reference>
<dbReference type="EMBL" id="FMJY01000011">
    <property type="protein sequence ID" value="SCO92575.1"/>
    <property type="molecule type" value="Genomic_DNA"/>
</dbReference>
<evidence type="ECO:0000313" key="2">
    <source>
        <dbReference type="Proteomes" id="UP000219369"/>
    </source>
</evidence>
<accession>A0A2H3TY65</accession>
<protein>
    <submittedName>
        <fullName evidence="1">Uncharacterized protein</fullName>
    </submittedName>
</protein>
<organism evidence="1 2">
    <name type="scientific">Fusarium oxysporum</name>
    <name type="common">Fusarium vascular wilt</name>
    <dbReference type="NCBI Taxonomy" id="5507"/>
    <lineage>
        <taxon>Eukaryota</taxon>
        <taxon>Fungi</taxon>
        <taxon>Dikarya</taxon>
        <taxon>Ascomycota</taxon>
        <taxon>Pezizomycotina</taxon>
        <taxon>Sordariomycetes</taxon>
        <taxon>Hypocreomycetidae</taxon>
        <taxon>Hypocreales</taxon>
        <taxon>Nectriaceae</taxon>
        <taxon>Fusarium</taxon>
        <taxon>Fusarium oxysporum species complex</taxon>
    </lineage>
</organism>
<proteinExistence type="predicted"/>
<dbReference type="Proteomes" id="UP000219369">
    <property type="component" value="Unassembled WGS sequence"/>
</dbReference>